<name>A0A5D3BTE9_CUCMM</name>
<evidence type="ECO:0000259" key="2">
    <source>
        <dbReference type="PROSITE" id="PS50994"/>
    </source>
</evidence>
<dbReference type="PANTHER" id="PTHR42648:SF21">
    <property type="entry name" value="CYSTEINE-RICH RLK (RECEPTOR-LIKE PROTEIN KINASE) 8"/>
    <property type="match status" value="1"/>
</dbReference>
<dbReference type="PANTHER" id="PTHR42648">
    <property type="entry name" value="TRANSPOSASE, PUTATIVE-RELATED"/>
    <property type="match status" value="1"/>
</dbReference>
<dbReference type="InterPro" id="IPR039537">
    <property type="entry name" value="Retrotran_Ty1/copia-like"/>
</dbReference>
<dbReference type="SUPFAM" id="SSF53098">
    <property type="entry name" value="Ribonuclease H-like"/>
    <property type="match status" value="1"/>
</dbReference>
<organism evidence="3 4">
    <name type="scientific">Cucumis melo var. makuwa</name>
    <name type="common">Oriental melon</name>
    <dbReference type="NCBI Taxonomy" id="1194695"/>
    <lineage>
        <taxon>Eukaryota</taxon>
        <taxon>Viridiplantae</taxon>
        <taxon>Streptophyta</taxon>
        <taxon>Embryophyta</taxon>
        <taxon>Tracheophyta</taxon>
        <taxon>Spermatophyta</taxon>
        <taxon>Magnoliopsida</taxon>
        <taxon>eudicotyledons</taxon>
        <taxon>Gunneridae</taxon>
        <taxon>Pentapetalae</taxon>
        <taxon>rosids</taxon>
        <taxon>fabids</taxon>
        <taxon>Cucurbitales</taxon>
        <taxon>Cucurbitaceae</taxon>
        <taxon>Benincaseae</taxon>
        <taxon>Cucumis</taxon>
    </lineage>
</organism>
<dbReference type="GO" id="GO:0003676">
    <property type="term" value="F:nucleic acid binding"/>
    <property type="evidence" value="ECO:0007669"/>
    <property type="project" value="InterPro"/>
</dbReference>
<sequence length="589" mass="66504">MLTNETKKLDHLIGQGKRCDDKRGLGFAGRKGTGNKTTVFVRECDTQNSQAENANGKYTKDAVSPLKSLNRRKICYFYGKSGNFRLQSLMYRQHALSQSIYLKRRRTKWCPKTNSKDCEVALISVNNSNSTYWYFDSGCSRHMIGNAAFFLELSECNARSVLFGDGGKGRIIGKGTIDHPRLPYLLDVRLVQGLSVNLNSISQLCDQGYQVSFSKDRWNVAEEVSLWHKRLGHINGTSIAKVVNVDAIIGLPTLSFNPQECCPDCPAGKQVKSSHKSTSLPFTLCTLELLHIDLMGPMQTESLGGKREKNTGICRIRSDHGREFENKYFTEFCENEGIFLEFLAPLTPQQNGVVERKNRTLQEMARVMIHAKHLPNYFWAEALNTACHIHNRVTLRLGTITTSYELWKGRKSNVKYFLIFGNTYFIFSDKDHHRKWDSKSDRGIFLGYSTSSRAYIVYNQRTRTGMKFVNVIIDDHGKSLKKEALMKKIEIYGLPTPRKLKIQVSHSDACASEASVSACQQTNEYTTKLPNTTDTAGLSIGITTRMKERRDYAKMVANVCYTSTMEPTNVTAALTDEHWILAMGGTTAV</sequence>
<evidence type="ECO:0000256" key="1">
    <source>
        <dbReference type="ARBA" id="ARBA00022670"/>
    </source>
</evidence>
<feature type="domain" description="Integrase catalytic" evidence="2">
    <location>
        <begin position="316"/>
        <end position="411"/>
    </location>
</feature>
<dbReference type="PROSITE" id="PS50994">
    <property type="entry name" value="INTEGRASE"/>
    <property type="match status" value="1"/>
</dbReference>
<protein>
    <submittedName>
        <fullName evidence="3">Gag-pol polyprotein</fullName>
    </submittedName>
</protein>
<dbReference type="EMBL" id="SSTD01015597">
    <property type="protein sequence ID" value="TYK02444.1"/>
    <property type="molecule type" value="Genomic_DNA"/>
</dbReference>
<dbReference type="Pfam" id="PF13976">
    <property type="entry name" value="gag_pre-integrs"/>
    <property type="match status" value="1"/>
</dbReference>
<dbReference type="Pfam" id="PF25597">
    <property type="entry name" value="SH3_retrovirus"/>
    <property type="match status" value="1"/>
</dbReference>
<dbReference type="Proteomes" id="UP000321947">
    <property type="component" value="Unassembled WGS sequence"/>
</dbReference>
<dbReference type="GO" id="GO:0008233">
    <property type="term" value="F:peptidase activity"/>
    <property type="evidence" value="ECO:0007669"/>
    <property type="project" value="UniProtKB-KW"/>
</dbReference>
<evidence type="ECO:0000313" key="3">
    <source>
        <dbReference type="EMBL" id="TYK02444.1"/>
    </source>
</evidence>
<dbReference type="InterPro" id="IPR054722">
    <property type="entry name" value="PolX-like_BBD"/>
</dbReference>
<accession>A0A5D3BTE9</accession>
<keyword evidence="1" id="KW-0378">Hydrolase</keyword>
<gene>
    <name evidence="3" type="ORF">E5676_scaffold1738G00510</name>
</gene>
<proteinExistence type="predicted"/>
<dbReference type="InterPro" id="IPR012337">
    <property type="entry name" value="RNaseH-like_sf"/>
</dbReference>
<dbReference type="GO" id="GO:0015074">
    <property type="term" value="P:DNA integration"/>
    <property type="evidence" value="ECO:0007669"/>
    <property type="project" value="InterPro"/>
</dbReference>
<dbReference type="AlphaFoldDB" id="A0A5D3BTE9"/>
<keyword evidence="1" id="KW-0645">Protease</keyword>
<comment type="caution">
    <text evidence="3">The sequence shown here is derived from an EMBL/GenBank/DDBJ whole genome shotgun (WGS) entry which is preliminary data.</text>
</comment>
<dbReference type="InterPro" id="IPR025724">
    <property type="entry name" value="GAG-pre-integrase_dom"/>
</dbReference>
<evidence type="ECO:0000313" key="4">
    <source>
        <dbReference type="Proteomes" id="UP000321947"/>
    </source>
</evidence>
<dbReference type="GO" id="GO:0006508">
    <property type="term" value="P:proteolysis"/>
    <property type="evidence" value="ECO:0007669"/>
    <property type="project" value="UniProtKB-KW"/>
</dbReference>
<dbReference type="InterPro" id="IPR057670">
    <property type="entry name" value="SH3_retrovirus"/>
</dbReference>
<reference evidence="3 4" key="1">
    <citation type="submission" date="2019-08" db="EMBL/GenBank/DDBJ databases">
        <title>Draft genome sequences of two oriental melons (Cucumis melo L. var makuwa).</title>
        <authorList>
            <person name="Kwon S.-Y."/>
        </authorList>
    </citation>
    <scope>NUCLEOTIDE SEQUENCE [LARGE SCALE GENOMIC DNA]</scope>
    <source>
        <strain evidence="4">cv. Chang Bougi</strain>
        <tissue evidence="3">Leaf</tissue>
    </source>
</reference>
<dbReference type="Pfam" id="PF22936">
    <property type="entry name" value="Pol_BBD"/>
    <property type="match status" value="1"/>
</dbReference>
<dbReference type="InterPro" id="IPR036397">
    <property type="entry name" value="RNaseH_sf"/>
</dbReference>
<dbReference type="InterPro" id="IPR001584">
    <property type="entry name" value="Integrase_cat-core"/>
</dbReference>
<dbReference type="Gene3D" id="3.30.420.10">
    <property type="entry name" value="Ribonuclease H-like superfamily/Ribonuclease H"/>
    <property type="match status" value="1"/>
</dbReference>